<keyword evidence="6" id="KW-0539">Nucleus</keyword>
<dbReference type="PANTHER" id="PTHR17204">
    <property type="entry name" value="PRE-MRNA PROCESSING PROTEIN PRP39-RELATED"/>
    <property type="match status" value="1"/>
</dbReference>
<dbReference type="GO" id="GO:0006397">
    <property type="term" value="P:mRNA processing"/>
    <property type="evidence" value="ECO:0007669"/>
    <property type="project" value="UniProtKB-KW"/>
</dbReference>
<dbReference type="AlphaFoldDB" id="A0A8J4G5D8"/>
<keyword evidence="5" id="KW-0508">mRNA splicing</keyword>
<dbReference type="InterPro" id="IPR003107">
    <property type="entry name" value="HAT"/>
</dbReference>
<evidence type="ECO:0000256" key="3">
    <source>
        <dbReference type="ARBA" id="ARBA00022737"/>
    </source>
</evidence>
<feature type="compositionally biased region" description="Gly residues" evidence="7">
    <location>
        <begin position="856"/>
        <end position="897"/>
    </location>
</feature>
<feature type="region of interest" description="Disordered" evidence="7">
    <location>
        <begin position="852"/>
        <end position="988"/>
    </location>
</feature>
<dbReference type="OrthoDB" id="360390at2759"/>
<comment type="caution">
    <text evidence="8">The sequence shown here is derived from an EMBL/GenBank/DDBJ whole genome shotgun (WGS) entry which is preliminary data.</text>
</comment>
<dbReference type="SUPFAM" id="SSF48452">
    <property type="entry name" value="TPR-like"/>
    <property type="match status" value="1"/>
</dbReference>
<evidence type="ECO:0000256" key="4">
    <source>
        <dbReference type="ARBA" id="ARBA00022884"/>
    </source>
</evidence>
<dbReference type="Proteomes" id="UP000722791">
    <property type="component" value="Unassembled WGS sequence"/>
</dbReference>
<keyword evidence="3" id="KW-0677">Repeat</keyword>
<dbReference type="InterPro" id="IPR011990">
    <property type="entry name" value="TPR-like_helical_dom_sf"/>
</dbReference>
<dbReference type="PANTHER" id="PTHR17204:SF25">
    <property type="entry name" value="RRM DOMAIN-CONTAINING PROTEIN"/>
    <property type="match status" value="1"/>
</dbReference>
<feature type="region of interest" description="Disordered" evidence="7">
    <location>
        <begin position="636"/>
        <end position="690"/>
    </location>
</feature>
<dbReference type="SMART" id="SM00360">
    <property type="entry name" value="RRM"/>
    <property type="match status" value="1"/>
</dbReference>
<evidence type="ECO:0000256" key="7">
    <source>
        <dbReference type="SAM" id="MobiDB-lite"/>
    </source>
</evidence>
<organism evidence="8 9">
    <name type="scientific">Volvox reticuliferus</name>
    <dbReference type="NCBI Taxonomy" id="1737510"/>
    <lineage>
        <taxon>Eukaryota</taxon>
        <taxon>Viridiplantae</taxon>
        <taxon>Chlorophyta</taxon>
        <taxon>core chlorophytes</taxon>
        <taxon>Chlorophyceae</taxon>
        <taxon>CS clade</taxon>
        <taxon>Chlamydomonadales</taxon>
        <taxon>Volvocaceae</taxon>
        <taxon>Volvox</taxon>
    </lineage>
</organism>
<reference evidence="8" key="1">
    <citation type="journal article" date="2021" name="Proc. Natl. Acad. Sci. U.S.A.">
        <title>Three genomes in the algal genus Volvox reveal the fate of a haploid sex-determining region after a transition to homothallism.</title>
        <authorList>
            <person name="Yamamoto K."/>
            <person name="Hamaji T."/>
            <person name="Kawai-Toyooka H."/>
            <person name="Matsuzaki R."/>
            <person name="Takahashi F."/>
            <person name="Nishimura Y."/>
            <person name="Kawachi M."/>
            <person name="Noguchi H."/>
            <person name="Minakuchi Y."/>
            <person name="Umen J.G."/>
            <person name="Toyoda A."/>
            <person name="Nozaki H."/>
        </authorList>
    </citation>
    <scope>NUCLEOTIDE SEQUENCE</scope>
    <source>
        <strain evidence="8">NIES-3785</strain>
    </source>
</reference>
<keyword evidence="4" id="KW-0694">RNA-binding</keyword>
<dbReference type="PROSITE" id="PS50102">
    <property type="entry name" value="RRM"/>
    <property type="match status" value="1"/>
</dbReference>
<evidence type="ECO:0000256" key="1">
    <source>
        <dbReference type="ARBA" id="ARBA00004123"/>
    </source>
</evidence>
<dbReference type="InterPro" id="IPR000504">
    <property type="entry name" value="RRM_dom"/>
</dbReference>
<feature type="compositionally biased region" description="Gly residues" evidence="7">
    <location>
        <begin position="919"/>
        <end position="931"/>
    </location>
</feature>
<keyword evidence="2" id="KW-0507">mRNA processing</keyword>
<dbReference type="Gene3D" id="1.25.40.10">
    <property type="entry name" value="Tetratricopeptide repeat domain"/>
    <property type="match status" value="2"/>
</dbReference>
<feature type="compositionally biased region" description="Basic and acidic residues" evidence="7">
    <location>
        <begin position="636"/>
        <end position="659"/>
    </location>
</feature>
<proteinExistence type="predicted"/>
<protein>
    <submittedName>
        <fullName evidence="8">Uncharacterized protein</fullName>
    </submittedName>
</protein>
<dbReference type="Pfam" id="PF05391">
    <property type="entry name" value="Lsm_interact"/>
    <property type="match status" value="1"/>
</dbReference>
<dbReference type="InterPro" id="IPR008669">
    <property type="entry name" value="LSM_interact"/>
</dbReference>
<accession>A0A8J4G5D8</accession>
<feature type="compositionally biased region" description="Gly residues" evidence="7">
    <location>
        <begin position="970"/>
        <end position="982"/>
    </location>
</feature>
<dbReference type="SUPFAM" id="SSF54928">
    <property type="entry name" value="RNA-binding domain, RBD"/>
    <property type="match status" value="1"/>
</dbReference>
<dbReference type="InterPro" id="IPR012677">
    <property type="entry name" value="Nucleotide-bd_a/b_plait_sf"/>
</dbReference>
<comment type="subcellular location">
    <subcellularLocation>
        <location evidence="1">Nucleus</location>
    </subcellularLocation>
</comment>
<dbReference type="Pfam" id="PF23241">
    <property type="entry name" value="HAT_PRP39_C"/>
    <property type="match status" value="1"/>
</dbReference>
<dbReference type="GO" id="GO:0003723">
    <property type="term" value="F:RNA binding"/>
    <property type="evidence" value="ECO:0007669"/>
    <property type="project" value="UniProtKB-UniRule"/>
</dbReference>
<dbReference type="GO" id="GO:0008380">
    <property type="term" value="P:RNA splicing"/>
    <property type="evidence" value="ECO:0007669"/>
    <property type="project" value="UniProtKB-KW"/>
</dbReference>
<evidence type="ECO:0000313" key="8">
    <source>
        <dbReference type="EMBL" id="GIM00371.1"/>
    </source>
</evidence>
<name>A0A8J4G5D8_9CHLO</name>
<dbReference type="GO" id="GO:0005634">
    <property type="term" value="C:nucleus"/>
    <property type="evidence" value="ECO:0007669"/>
    <property type="project" value="UniProtKB-SubCell"/>
</dbReference>
<dbReference type="EMBL" id="BNCQ01000007">
    <property type="protein sequence ID" value="GIM00371.1"/>
    <property type="molecule type" value="Genomic_DNA"/>
</dbReference>
<evidence type="ECO:0000256" key="2">
    <source>
        <dbReference type="ARBA" id="ARBA00022664"/>
    </source>
</evidence>
<feature type="region of interest" description="Disordered" evidence="7">
    <location>
        <begin position="1"/>
        <end position="20"/>
    </location>
</feature>
<sequence length="998" mass="106806">MNPEAASGVAQPDVPEAELDAQATALMLGKGRRAVMDEAKGDDSNDGDSGDDDSEDGSDDSSSGDIDVGAETAEQLMTLEHELKTSPTYEKYLEYITLLRTAPGLRKRLRDAHEDMAARFPLSEELWLAWINDELAAVSGPDDVVWLLGLMRRAATRDYLAPAVWELYLEVAHDLDPAVRDLEPEGVERYRALCEEAVAAGGLHLAAGHRLWEKYRKYELEVETKLSAEKGGATAAAARQQDRVRALYQRQLQVPLLDAVQTMEEYKAWEAGHGKSVPAHVTKAADKAREAAELRAGCEAGVVAEAPADLAKLGAFLAYIKMEQNAGDVARVQVLYERAVAAFPVTHSLWLQYGQYMETHTKLPGPIKAVYDRAVRNCPWVSAVWERAIRALDRTGAEPEAVDEMYDNALKAGLQTAEDYLAVILARLDYLRRLAVAASAPASASAASTDGAASSKKAAAVTAAATAAAFAKLREAFTSATEFMMSHFPDHVDRSLSLPAYWAHCEMYVMSDVAAAREVWESALKGALGRYAEAWEAYIAMERSARMIKDIRMLYKRCYGRRLEEAGQLRLCHAWLRFEREEGSADDYLYALLKVEPILEESAAAVAAAADQAAAAAAKAAVHKAKNFSKEEMKALRQAKDPNFKKAKQDKIDVDKDGKGGNTVKRARQVEDAESGGAEHPATSKRVRMEETEATAPFTEVAAATAGAEPHDAAGMQGEGNADAEMADQDDYEAPHDEDAGGAADGGQEHEAGPGPGTTKSQGQARRPHYTDKLTVFVRGLRPEVKDGELDGFLKSHVSEGLKEVRIMRDAQTGEARGFAYVECTSREALEKVVMLNGSTFHGKSLFVAESKPPGHNGGRGFGGRGHLGGRGRFGGPPFGRGDFSGRGRGRGQGSGGASATADGDNDTEMTEAGEGATAAGGGRGGRGGGRGGRHPGLGHPTGRGSMRTHVQMSGSVPPTALVPRSVQLGAGGSSGAPGGGQPMSNDDFRRMLLDGKK</sequence>
<evidence type="ECO:0000313" key="9">
    <source>
        <dbReference type="Proteomes" id="UP000722791"/>
    </source>
</evidence>
<evidence type="ECO:0000256" key="6">
    <source>
        <dbReference type="ARBA" id="ARBA00023242"/>
    </source>
</evidence>
<feature type="region of interest" description="Disordered" evidence="7">
    <location>
        <begin position="732"/>
        <end position="769"/>
    </location>
</feature>
<dbReference type="SMART" id="SM00386">
    <property type="entry name" value="HAT"/>
    <property type="match status" value="5"/>
</dbReference>
<evidence type="ECO:0000256" key="5">
    <source>
        <dbReference type="ARBA" id="ARBA00023187"/>
    </source>
</evidence>
<dbReference type="Gene3D" id="3.30.70.330">
    <property type="match status" value="1"/>
</dbReference>
<feature type="region of interest" description="Disordered" evidence="7">
    <location>
        <begin position="30"/>
        <end position="66"/>
    </location>
</feature>
<dbReference type="Pfam" id="PF00076">
    <property type="entry name" value="RRM_1"/>
    <property type="match status" value="1"/>
</dbReference>
<dbReference type="InterPro" id="IPR035979">
    <property type="entry name" value="RBD_domain_sf"/>
</dbReference>
<dbReference type="InterPro" id="IPR059164">
    <property type="entry name" value="HAT_PRP39_C"/>
</dbReference>
<gene>
    <name evidence="8" type="ORF">Vretimale_5153</name>
</gene>
<feature type="compositionally biased region" description="Basic and acidic residues" evidence="7">
    <location>
        <begin position="34"/>
        <end position="43"/>
    </location>
</feature>
<feature type="compositionally biased region" description="Acidic residues" evidence="7">
    <location>
        <begin position="44"/>
        <end position="59"/>
    </location>
</feature>